<dbReference type="PANTHER" id="PTHR10061:SF0">
    <property type="entry name" value="S-FORMYLGLUTATHIONE HYDROLASE"/>
    <property type="match status" value="1"/>
</dbReference>
<comment type="function">
    <text evidence="8">Serine hydrolase involved in the detoxification of formaldehyde.</text>
</comment>
<evidence type="ECO:0000256" key="7">
    <source>
        <dbReference type="PIRSR" id="PIRSR614186-1"/>
    </source>
</evidence>
<dbReference type="EC" id="3.1.2.12" evidence="2 6"/>
<dbReference type="SUPFAM" id="SSF53474">
    <property type="entry name" value="alpha/beta-Hydrolases"/>
    <property type="match status" value="1"/>
</dbReference>
<comment type="similarity">
    <text evidence="1 8">Belongs to the esterase D family.</text>
</comment>
<feature type="active site" description="Charge relay system" evidence="7">
    <location>
        <position position="145"/>
    </location>
</feature>
<evidence type="ECO:0000256" key="2">
    <source>
        <dbReference type="ARBA" id="ARBA00012479"/>
    </source>
</evidence>
<dbReference type="InterPro" id="IPR014186">
    <property type="entry name" value="S-formylglutathione_hydrol"/>
</dbReference>
<keyword evidence="4 8" id="KW-0378">Hydrolase</keyword>
<dbReference type="OrthoDB" id="9782200at2"/>
<dbReference type="FunFam" id="3.40.50.1820:FF:000002">
    <property type="entry name" value="S-formylglutathione hydrolase"/>
    <property type="match status" value="1"/>
</dbReference>
<dbReference type="NCBIfam" id="TIGR02821">
    <property type="entry name" value="fghA_ester_D"/>
    <property type="match status" value="1"/>
</dbReference>
<keyword evidence="3 8" id="KW-0719">Serine esterase</keyword>
<evidence type="ECO:0000313" key="9">
    <source>
        <dbReference type="EMBL" id="KGE68056.1"/>
    </source>
</evidence>
<protein>
    <recommendedName>
        <fullName evidence="2 6">S-formylglutathione hydrolase</fullName>
        <ecNumber evidence="2 6">3.1.2.12</ecNumber>
    </recommendedName>
</protein>
<dbReference type="GO" id="GO:0046294">
    <property type="term" value="P:formaldehyde catabolic process"/>
    <property type="evidence" value="ECO:0007669"/>
    <property type="project" value="InterPro"/>
</dbReference>
<dbReference type="Pfam" id="PF00756">
    <property type="entry name" value="Esterase"/>
    <property type="match status" value="1"/>
</dbReference>
<dbReference type="EMBL" id="ASGY01000075">
    <property type="protein sequence ID" value="KGE68056.1"/>
    <property type="molecule type" value="Genomic_DNA"/>
</dbReference>
<name>A0A0A1Z4R7_PSEFL</name>
<evidence type="ECO:0000256" key="3">
    <source>
        <dbReference type="ARBA" id="ARBA00022487"/>
    </source>
</evidence>
<gene>
    <name evidence="9" type="ORF">K814_0110480</name>
</gene>
<comment type="caution">
    <text evidence="9">The sequence shown here is derived from an EMBL/GenBank/DDBJ whole genome shotgun (WGS) entry which is preliminary data.</text>
</comment>
<dbReference type="RefSeq" id="WP_023464790.1">
    <property type="nucleotide sequence ID" value="NZ_ASGY01000075.1"/>
</dbReference>
<evidence type="ECO:0000256" key="8">
    <source>
        <dbReference type="RuleBase" id="RU363068"/>
    </source>
</evidence>
<feature type="active site" description="Charge relay system" evidence="7">
    <location>
        <position position="254"/>
    </location>
</feature>
<dbReference type="AlphaFoldDB" id="A0A0A1Z4R7"/>
<dbReference type="GO" id="GO:0005829">
    <property type="term" value="C:cytosol"/>
    <property type="evidence" value="ECO:0007669"/>
    <property type="project" value="TreeGrafter"/>
</dbReference>
<dbReference type="GO" id="GO:0052689">
    <property type="term" value="F:carboxylic ester hydrolase activity"/>
    <property type="evidence" value="ECO:0007669"/>
    <property type="project" value="UniProtKB-KW"/>
</dbReference>
<proteinExistence type="inferred from homology"/>
<evidence type="ECO:0000256" key="5">
    <source>
        <dbReference type="ARBA" id="ARBA00047590"/>
    </source>
</evidence>
<organism evidence="9 10">
    <name type="scientific">Pseudomonas fluorescens LMG 5329</name>
    <dbReference type="NCBI Taxonomy" id="1324332"/>
    <lineage>
        <taxon>Bacteria</taxon>
        <taxon>Pseudomonadati</taxon>
        <taxon>Pseudomonadota</taxon>
        <taxon>Gammaproteobacteria</taxon>
        <taxon>Pseudomonadales</taxon>
        <taxon>Pseudomonadaceae</taxon>
        <taxon>Pseudomonas</taxon>
    </lineage>
</organism>
<feature type="active site" description="Charge relay system" evidence="7">
    <location>
        <position position="221"/>
    </location>
</feature>
<dbReference type="PANTHER" id="PTHR10061">
    <property type="entry name" value="S-FORMYLGLUTATHIONE HYDROLASE"/>
    <property type="match status" value="1"/>
</dbReference>
<comment type="catalytic activity">
    <reaction evidence="5 8">
        <text>S-formylglutathione + H2O = formate + glutathione + H(+)</text>
        <dbReference type="Rhea" id="RHEA:14961"/>
        <dbReference type="ChEBI" id="CHEBI:15377"/>
        <dbReference type="ChEBI" id="CHEBI:15378"/>
        <dbReference type="ChEBI" id="CHEBI:15740"/>
        <dbReference type="ChEBI" id="CHEBI:57688"/>
        <dbReference type="ChEBI" id="CHEBI:57925"/>
        <dbReference type="EC" id="3.1.2.12"/>
    </reaction>
</comment>
<dbReference type="GO" id="GO:0018738">
    <property type="term" value="F:S-formylglutathione hydrolase activity"/>
    <property type="evidence" value="ECO:0007669"/>
    <property type="project" value="UniProtKB-UniRule"/>
</dbReference>
<evidence type="ECO:0000256" key="6">
    <source>
        <dbReference type="NCBIfam" id="TIGR02821"/>
    </source>
</evidence>
<evidence type="ECO:0000313" key="10">
    <source>
        <dbReference type="Proteomes" id="UP000030060"/>
    </source>
</evidence>
<sequence>MERIEHHASFDGWQDVYQHESTTLGCTMKVGVYLPPQAQHGKVPVLYWLSGLTCTEQNFITKSAVQRYAAEHGIAVVAPDSSARGEGVADDPAYDLGQGAGFYVNATQEPWAANHRMYDYVVQELPALIEAHFPVTAERSISGHSMGGHGALVIALRNPGRYRSVSAFSPIVAPTQVPWGHKAFEAYLGSDREAWKQYDTVELIRTVQERLPLLVDQGLGDEFLESQLQPDLLRKACDETGHPLTLNLRPGYDHSYYFIASFIGEHMAHHASALKR</sequence>
<dbReference type="InterPro" id="IPR000801">
    <property type="entry name" value="Esterase-like"/>
</dbReference>
<evidence type="ECO:0000256" key="4">
    <source>
        <dbReference type="ARBA" id="ARBA00022801"/>
    </source>
</evidence>
<reference evidence="9 10" key="1">
    <citation type="journal article" date="2013" name="Genome Announc.">
        <title>Draft Genome Sequence of Pseudomonas fluorescens LMG 5329, a White Line-Inducing Principle-Producing Bioindicator for the Mushroom Pathogen Pseudomonas tolaasii.</title>
        <authorList>
            <person name="Ghequire M.G."/>
            <person name="Rokni-Zadeh H."/>
            <person name="Zarrineh P."/>
            <person name="De Mot R."/>
        </authorList>
    </citation>
    <scope>NUCLEOTIDE SEQUENCE [LARGE SCALE GENOMIC DNA]</scope>
    <source>
        <strain evidence="9 10">LMG 5329</strain>
    </source>
</reference>
<dbReference type="InterPro" id="IPR029058">
    <property type="entry name" value="AB_hydrolase_fold"/>
</dbReference>
<evidence type="ECO:0000256" key="1">
    <source>
        <dbReference type="ARBA" id="ARBA00005622"/>
    </source>
</evidence>
<dbReference type="Gene3D" id="3.40.50.1820">
    <property type="entry name" value="alpha/beta hydrolase"/>
    <property type="match status" value="1"/>
</dbReference>
<dbReference type="Proteomes" id="UP000030060">
    <property type="component" value="Unassembled WGS sequence"/>
</dbReference>
<accession>A0A0A1Z4R7</accession>